<dbReference type="EMBL" id="DVKQ01000101">
    <property type="protein sequence ID" value="HIT38406.1"/>
    <property type="molecule type" value="Genomic_DNA"/>
</dbReference>
<keyword evidence="1" id="KW-1133">Transmembrane helix</keyword>
<evidence type="ECO:0000313" key="3">
    <source>
        <dbReference type="Proteomes" id="UP000886833"/>
    </source>
</evidence>
<gene>
    <name evidence="2" type="ORF">IAB59_08030</name>
</gene>
<feature type="transmembrane region" description="Helical" evidence="1">
    <location>
        <begin position="72"/>
        <end position="93"/>
    </location>
</feature>
<organism evidence="2 3">
    <name type="scientific">Candidatus Onthousia faecipullorum</name>
    <dbReference type="NCBI Taxonomy" id="2840887"/>
    <lineage>
        <taxon>Bacteria</taxon>
        <taxon>Bacillati</taxon>
        <taxon>Bacillota</taxon>
        <taxon>Bacilli</taxon>
        <taxon>Candidatus Onthousia</taxon>
    </lineage>
</organism>
<reference evidence="2" key="2">
    <citation type="journal article" date="2021" name="PeerJ">
        <title>Extensive microbial diversity within the chicken gut microbiome revealed by metagenomics and culture.</title>
        <authorList>
            <person name="Gilroy R."/>
            <person name="Ravi A."/>
            <person name="Getino M."/>
            <person name="Pursley I."/>
            <person name="Horton D.L."/>
            <person name="Alikhan N.F."/>
            <person name="Baker D."/>
            <person name="Gharbi K."/>
            <person name="Hall N."/>
            <person name="Watson M."/>
            <person name="Adriaenssens E.M."/>
            <person name="Foster-Nyarko E."/>
            <person name="Jarju S."/>
            <person name="Secka A."/>
            <person name="Antonio M."/>
            <person name="Oren A."/>
            <person name="Chaudhuri R.R."/>
            <person name="La Ragione R."/>
            <person name="Hildebrand F."/>
            <person name="Pallen M.J."/>
        </authorList>
    </citation>
    <scope>NUCLEOTIDE SEQUENCE</scope>
    <source>
        <strain evidence="2">CHK195-26880</strain>
    </source>
</reference>
<dbReference type="AlphaFoldDB" id="A0A9D1GCN1"/>
<evidence type="ECO:0000313" key="2">
    <source>
        <dbReference type="EMBL" id="HIT38406.1"/>
    </source>
</evidence>
<protein>
    <submittedName>
        <fullName evidence="2">Uncharacterized protein</fullName>
    </submittedName>
</protein>
<feature type="transmembrane region" description="Helical" evidence="1">
    <location>
        <begin position="6"/>
        <end position="22"/>
    </location>
</feature>
<accession>A0A9D1GCN1</accession>
<dbReference type="Proteomes" id="UP000886833">
    <property type="component" value="Unassembled WGS sequence"/>
</dbReference>
<name>A0A9D1GCN1_9FIRM</name>
<sequence length="102" mass="11441">MDFIIGLLTGFGITIGIFAIINDNKKLGIIQMLLTVITLVVTYLFCARKSSFAFGGTDLEFLFHTATVDKMIVPWLILVMFLTLIVLIVINVYKLRAKLTNK</sequence>
<keyword evidence="1" id="KW-0472">Membrane</keyword>
<reference evidence="2" key="1">
    <citation type="submission" date="2020-10" db="EMBL/GenBank/DDBJ databases">
        <authorList>
            <person name="Gilroy R."/>
        </authorList>
    </citation>
    <scope>NUCLEOTIDE SEQUENCE</scope>
    <source>
        <strain evidence="2">CHK195-26880</strain>
    </source>
</reference>
<keyword evidence="1" id="KW-0812">Transmembrane</keyword>
<feature type="transmembrane region" description="Helical" evidence="1">
    <location>
        <begin position="29"/>
        <end position="52"/>
    </location>
</feature>
<evidence type="ECO:0000256" key="1">
    <source>
        <dbReference type="SAM" id="Phobius"/>
    </source>
</evidence>
<proteinExistence type="predicted"/>
<comment type="caution">
    <text evidence="2">The sequence shown here is derived from an EMBL/GenBank/DDBJ whole genome shotgun (WGS) entry which is preliminary data.</text>
</comment>